<keyword evidence="9 13" id="KW-1133">Transmembrane helix</keyword>
<dbReference type="GO" id="GO:0020037">
    <property type="term" value="F:heme binding"/>
    <property type="evidence" value="ECO:0007669"/>
    <property type="project" value="TreeGrafter"/>
</dbReference>
<evidence type="ECO:0000256" key="3">
    <source>
        <dbReference type="ARBA" id="ARBA00022448"/>
    </source>
</evidence>
<comment type="cofactor">
    <cofactor evidence="1">
        <name>heme b</name>
        <dbReference type="ChEBI" id="CHEBI:60344"/>
    </cofactor>
</comment>
<evidence type="ECO:0000313" key="16">
    <source>
        <dbReference type="Proteomes" id="UP000033562"/>
    </source>
</evidence>
<dbReference type="AlphaFoldDB" id="A0A0F3NRP8"/>
<dbReference type="GO" id="GO:0022904">
    <property type="term" value="P:respiratory electron transport chain"/>
    <property type="evidence" value="ECO:0007669"/>
    <property type="project" value="InterPro"/>
</dbReference>
<dbReference type="InterPro" id="IPR011577">
    <property type="entry name" value="Cyt_b561_bac/Ni-Hgenase"/>
</dbReference>
<organism evidence="15 16">
    <name type="scientific">Candidatus Neoehrlichia procyonis str. RAC413</name>
    <dbReference type="NCBI Taxonomy" id="1359163"/>
    <lineage>
        <taxon>Bacteria</taxon>
        <taxon>Pseudomonadati</taxon>
        <taxon>Pseudomonadota</taxon>
        <taxon>Alphaproteobacteria</taxon>
        <taxon>Rickettsiales</taxon>
        <taxon>Anaplasmataceae</taxon>
        <taxon>Candidatus Neoehrlichia</taxon>
    </lineage>
</organism>
<comment type="subcellular location">
    <subcellularLocation>
        <location evidence="2">Cell membrane</location>
        <topology evidence="2">Multi-pass membrane protein</topology>
    </subcellularLocation>
</comment>
<proteinExistence type="inferred from homology"/>
<dbReference type="Pfam" id="PF01292">
    <property type="entry name" value="Ni_hydr_CYTB"/>
    <property type="match status" value="1"/>
</dbReference>
<dbReference type="InterPro" id="IPR016174">
    <property type="entry name" value="Di-haem_cyt_TM"/>
</dbReference>
<dbReference type="GO" id="GO:0046872">
    <property type="term" value="F:metal ion binding"/>
    <property type="evidence" value="ECO:0007669"/>
    <property type="project" value="UniProtKB-KW"/>
</dbReference>
<name>A0A0F3NRP8_9RICK</name>
<comment type="caution">
    <text evidence="15">The sequence shown here is derived from an EMBL/GenBank/DDBJ whole genome shotgun (WGS) entry which is preliminary data.</text>
</comment>
<feature type="transmembrane region" description="Helical" evidence="13">
    <location>
        <begin position="87"/>
        <end position="108"/>
    </location>
</feature>
<evidence type="ECO:0000256" key="6">
    <source>
        <dbReference type="ARBA" id="ARBA00022692"/>
    </source>
</evidence>
<dbReference type="SUPFAM" id="SSF81342">
    <property type="entry name" value="Transmembrane di-heme cytochromes"/>
    <property type="match status" value="1"/>
</dbReference>
<evidence type="ECO:0000256" key="12">
    <source>
        <dbReference type="ARBA" id="ARBA00037975"/>
    </source>
</evidence>
<dbReference type="PANTHER" id="PTHR30529:SF1">
    <property type="entry name" value="CYTOCHROME B561 HOMOLOG 2"/>
    <property type="match status" value="1"/>
</dbReference>
<sequence length="119" mass="13853">MILIIFRIFCRIFSQIPSHSKTTSYFSIIVSKYVHTLLYFFMIVMPLSGYMMSSASGKAIKIIFFDVPLIFTQNKSLAFLYNKIHTSSSYIITILIMLHVLGTFKHLIIDKENIFKRIT</sequence>
<evidence type="ECO:0000256" key="4">
    <source>
        <dbReference type="ARBA" id="ARBA00022475"/>
    </source>
</evidence>
<dbReference type="Proteomes" id="UP000033562">
    <property type="component" value="Unassembled WGS sequence"/>
</dbReference>
<keyword evidence="6 13" id="KW-0812">Transmembrane</keyword>
<evidence type="ECO:0000256" key="2">
    <source>
        <dbReference type="ARBA" id="ARBA00004651"/>
    </source>
</evidence>
<dbReference type="PANTHER" id="PTHR30529">
    <property type="entry name" value="CYTOCHROME B561"/>
    <property type="match status" value="1"/>
</dbReference>
<evidence type="ECO:0000256" key="9">
    <source>
        <dbReference type="ARBA" id="ARBA00022989"/>
    </source>
</evidence>
<keyword evidence="5" id="KW-0349">Heme</keyword>
<evidence type="ECO:0000256" key="11">
    <source>
        <dbReference type="ARBA" id="ARBA00023136"/>
    </source>
</evidence>
<evidence type="ECO:0000313" key="15">
    <source>
        <dbReference type="EMBL" id="KJV69549.1"/>
    </source>
</evidence>
<keyword evidence="16" id="KW-1185">Reference proteome</keyword>
<protein>
    <submittedName>
        <fullName evidence="15">Prokaryotic cytochrome b561 family protein</fullName>
    </submittedName>
</protein>
<evidence type="ECO:0000259" key="14">
    <source>
        <dbReference type="Pfam" id="PF01292"/>
    </source>
</evidence>
<evidence type="ECO:0000256" key="5">
    <source>
        <dbReference type="ARBA" id="ARBA00022617"/>
    </source>
</evidence>
<dbReference type="GO" id="GO:0005886">
    <property type="term" value="C:plasma membrane"/>
    <property type="evidence" value="ECO:0007669"/>
    <property type="project" value="UniProtKB-SubCell"/>
</dbReference>
<dbReference type="EMBL" id="LANX01000001">
    <property type="protein sequence ID" value="KJV69549.1"/>
    <property type="molecule type" value="Genomic_DNA"/>
</dbReference>
<accession>A0A0F3NRP8</accession>
<dbReference type="GO" id="GO:0009055">
    <property type="term" value="F:electron transfer activity"/>
    <property type="evidence" value="ECO:0007669"/>
    <property type="project" value="InterPro"/>
</dbReference>
<evidence type="ECO:0000256" key="13">
    <source>
        <dbReference type="SAM" id="Phobius"/>
    </source>
</evidence>
<feature type="transmembrane region" description="Helical" evidence="13">
    <location>
        <begin position="24"/>
        <end position="47"/>
    </location>
</feature>
<keyword evidence="4" id="KW-1003">Cell membrane</keyword>
<dbReference type="InterPro" id="IPR052168">
    <property type="entry name" value="Cytochrome_b561_oxidase"/>
</dbReference>
<feature type="domain" description="Cytochrome b561 bacterial/Ni-hydrogenase" evidence="14">
    <location>
        <begin position="2"/>
        <end position="118"/>
    </location>
</feature>
<keyword evidence="7" id="KW-0479">Metal-binding</keyword>
<evidence type="ECO:0000256" key="1">
    <source>
        <dbReference type="ARBA" id="ARBA00001970"/>
    </source>
</evidence>
<evidence type="ECO:0000256" key="8">
    <source>
        <dbReference type="ARBA" id="ARBA00022982"/>
    </source>
</evidence>
<evidence type="ECO:0000256" key="10">
    <source>
        <dbReference type="ARBA" id="ARBA00023004"/>
    </source>
</evidence>
<keyword evidence="11 13" id="KW-0472">Membrane</keyword>
<evidence type="ECO:0000256" key="7">
    <source>
        <dbReference type="ARBA" id="ARBA00022723"/>
    </source>
</evidence>
<gene>
    <name evidence="15" type="ORF">NLO413_0942</name>
</gene>
<keyword evidence="8" id="KW-0249">Electron transport</keyword>
<keyword evidence="3" id="KW-0813">Transport</keyword>
<keyword evidence="10" id="KW-0408">Iron</keyword>
<reference evidence="15 16" key="1">
    <citation type="submission" date="2015-02" db="EMBL/GenBank/DDBJ databases">
        <title>Genome Sequencing of Rickettsiales.</title>
        <authorList>
            <person name="Daugherty S.C."/>
            <person name="Su Q."/>
            <person name="Abolude K."/>
            <person name="Beier-Sexton M."/>
            <person name="Carlyon J.A."/>
            <person name="Carter R."/>
            <person name="Day N.P."/>
            <person name="Dumler S.J."/>
            <person name="Dyachenko V."/>
            <person name="Godinez A."/>
            <person name="Kurtti T.J."/>
            <person name="Lichay M."/>
            <person name="Mullins K.E."/>
            <person name="Ott S."/>
            <person name="Pappas-Brown V."/>
            <person name="Paris D.H."/>
            <person name="Patel P."/>
            <person name="Richards A.L."/>
            <person name="Sadzewicz L."/>
            <person name="Sears K."/>
            <person name="Seidman D."/>
            <person name="Sengamalay N."/>
            <person name="Stenos J."/>
            <person name="Tallon L.J."/>
            <person name="Vincent G."/>
            <person name="Fraser C.M."/>
            <person name="Munderloh U."/>
            <person name="Dunning-Hotopp J.C."/>
        </authorList>
    </citation>
    <scope>NUCLEOTIDE SEQUENCE [LARGE SCALE GENOMIC DNA]</scope>
    <source>
        <strain evidence="15 16">RAC413</strain>
    </source>
</reference>
<comment type="similarity">
    <text evidence="12">Belongs to the cytochrome b561 family.</text>
</comment>